<dbReference type="KEGG" id="nai:NECAME_17778"/>
<keyword evidence="2" id="KW-1185">Reference proteome</keyword>
<dbReference type="STRING" id="51031.W2TJ83"/>
<protein>
    <submittedName>
        <fullName evidence="1">Uncharacterized protein</fullName>
    </submittedName>
</protein>
<proteinExistence type="predicted"/>
<evidence type="ECO:0000313" key="1">
    <source>
        <dbReference type="EMBL" id="ETN82160.1"/>
    </source>
</evidence>
<dbReference type="InterPro" id="IPR005049">
    <property type="entry name" value="STL-like"/>
</dbReference>
<dbReference type="EMBL" id="KI658550">
    <property type="protein sequence ID" value="ETN82160.1"/>
    <property type="molecule type" value="Genomic_DNA"/>
</dbReference>
<name>W2TJ83_NECAM</name>
<dbReference type="PANTHER" id="PTHR31362">
    <property type="entry name" value="GLYCOSYLTRANSFERASE STELLO1-RELATED"/>
    <property type="match status" value="1"/>
</dbReference>
<evidence type="ECO:0000313" key="2">
    <source>
        <dbReference type="Proteomes" id="UP000053676"/>
    </source>
</evidence>
<gene>
    <name evidence="1" type="ORF">NECAME_17778</name>
</gene>
<organism evidence="1 2">
    <name type="scientific">Necator americanus</name>
    <name type="common">Human hookworm</name>
    <dbReference type="NCBI Taxonomy" id="51031"/>
    <lineage>
        <taxon>Eukaryota</taxon>
        <taxon>Metazoa</taxon>
        <taxon>Ecdysozoa</taxon>
        <taxon>Nematoda</taxon>
        <taxon>Chromadorea</taxon>
        <taxon>Rhabditida</taxon>
        <taxon>Rhabditina</taxon>
        <taxon>Rhabditomorpha</taxon>
        <taxon>Strongyloidea</taxon>
        <taxon>Ancylostomatidae</taxon>
        <taxon>Bunostominae</taxon>
        <taxon>Necator</taxon>
    </lineage>
</organism>
<sequence>LGLEQFEYSNETSGLRYGCSSPDENKKNKKLLHANKKDGLDEKFNRFTPPVTLSRDEAGLSTIFSVTDIWRSYFAQKLLHIIGENIAFYPANAIQVRNSHDFLKDFRSERYEFPPLMSADEYTIPPDENFRGVNCRRVEMEFLSERVNLNEVSMKAPY</sequence>
<reference evidence="2" key="1">
    <citation type="journal article" date="2014" name="Nat. Genet.">
        <title>Genome of the human hookworm Necator americanus.</title>
        <authorList>
            <person name="Tang Y.T."/>
            <person name="Gao X."/>
            <person name="Rosa B.A."/>
            <person name="Abubucker S."/>
            <person name="Hallsworth-Pepin K."/>
            <person name="Martin J."/>
            <person name="Tyagi R."/>
            <person name="Heizer E."/>
            <person name="Zhang X."/>
            <person name="Bhonagiri-Palsikar V."/>
            <person name="Minx P."/>
            <person name="Warren W.C."/>
            <person name="Wang Q."/>
            <person name="Zhan B."/>
            <person name="Hotez P.J."/>
            <person name="Sternberg P.W."/>
            <person name="Dougall A."/>
            <person name="Gaze S.T."/>
            <person name="Mulvenna J."/>
            <person name="Sotillo J."/>
            <person name="Ranganathan S."/>
            <person name="Rabelo E.M."/>
            <person name="Wilson R.K."/>
            <person name="Felgner P.L."/>
            <person name="Bethony J."/>
            <person name="Hawdon J.M."/>
            <person name="Gasser R.B."/>
            <person name="Loukas A."/>
            <person name="Mitreva M."/>
        </authorList>
    </citation>
    <scope>NUCLEOTIDE SEQUENCE [LARGE SCALE GENOMIC DNA]</scope>
</reference>
<dbReference type="Proteomes" id="UP000053676">
    <property type="component" value="Unassembled WGS sequence"/>
</dbReference>
<dbReference type="Pfam" id="PF03385">
    <property type="entry name" value="STELLO"/>
    <property type="match status" value="1"/>
</dbReference>
<accession>W2TJ83</accession>
<dbReference type="AlphaFoldDB" id="W2TJ83"/>
<feature type="non-terminal residue" evidence="1">
    <location>
        <position position="1"/>
    </location>
</feature>
<dbReference type="PANTHER" id="PTHR31362:SF0">
    <property type="entry name" value="EXOSTOSIN DOMAIN-CONTAINING PROTEIN-RELATED"/>
    <property type="match status" value="1"/>
</dbReference>